<feature type="region of interest" description="Disordered" evidence="7">
    <location>
        <begin position="38"/>
        <end position="89"/>
    </location>
</feature>
<feature type="compositionally biased region" description="Low complexity" evidence="7">
    <location>
        <begin position="62"/>
        <end position="76"/>
    </location>
</feature>
<sequence length="602" mass="66121">MSSMDLGTDIVSRCYGPKKLTFQYRPFSKSSLLGTVPRQSRVLLHPAPDPPRSPSPSRDRSSSNARPTSPSDSLCPYLPPPPQPPALALRPPSALALRLPPRPNPLSSYRPPIAPSIINANPTIIGAGPIGCVLALLLQQHNIPVTLIDCSPRHLSFQAPRAYSFGINNRGQEVLSLLPALLQRFESIGARSSPLRRHFRQPDGSWRITTLGKLGSGKKPSISVLRHTFVSMCRDEVDAASTVTSMFDTTLDGIEVDADGQLQLQLKSASGRISSINTRLLLACDGVRSQCARLLQNVPVQSSRGLERQSVRTYAQNLQAKMLLLSPDFYKSEPNSNNDDQYAPGDCMMYTFHKIYPKRMEQSLLLDVFPQSQQVMKQQGGVRAAVRAHPSHVIWRLNDAKTAIDLFEKELPLLRPREVIGEEEMSSFLSVKPLNIPSVARRNSISATTQQGAEPSGIIFLGDSAHSFPPDVGEGLNAGLQDALVFLKTLLQGGVDDTPSQLASRYERVREPETSALMRFAQRSVIASVPSRLDAFNMTLRSVLANWFPGLFYAPAVFLRSVFDSYEEIMQRADQTTVRLYIAIGLLVVGISVPIVLLVAAM</sequence>
<name>A0A2V3IG44_9FLOR</name>
<proteinExistence type="predicted"/>
<dbReference type="OrthoDB" id="5755at2759"/>
<reference evidence="10 11" key="1">
    <citation type="journal article" date="2018" name="Mol. Biol. Evol.">
        <title>Analysis of the draft genome of the red seaweed Gracilariopsis chorda provides insights into genome size evolution in Rhodophyta.</title>
        <authorList>
            <person name="Lee J."/>
            <person name="Yang E.C."/>
            <person name="Graf L."/>
            <person name="Yang J.H."/>
            <person name="Qiu H."/>
            <person name="Zel Zion U."/>
            <person name="Chan C.X."/>
            <person name="Stephens T.G."/>
            <person name="Weber A.P.M."/>
            <person name="Boo G.H."/>
            <person name="Boo S.M."/>
            <person name="Kim K.M."/>
            <person name="Shin Y."/>
            <person name="Jung M."/>
            <person name="Lee S.J."/>
            <person name="Yim H.S."/>
            <person name="Lee J.H."/>
            <person name="Bhattacharya D."/>
            <person name="Yoon H.S."/>
        </authorList>
    </citation>
    <scope>NUCLEOTIDE SEQUENCE [LARGE SCALE GENOMIC DNA]</scope>
    <source>
        <strain evidence="10 11">SKKU-2015</strain>
        <tissue evidence="10">Whole body</tissue>
    </source>
</reference>
<evidence type="ECO:0000313" key="10">
    <source>
        <dbReference type="EMBL" id="PXF41013.1"/>
    </source>
</evidence>
<evidence type="ECO:0000256" key="8">
    <source>
        <dbReference type="SAM" id="Phobius"/>
    </source>
</evidence>
<dbReference type="PRINTS" id="PR00420">
    <property type="entry name" value="RNGMNOXGNASE"/>
</dbReference>
<evidence type="ECO:0000256" key="6">
    <source>
        <dbReference type="ARBA" id="ARBA00023033"/>
    </source>
</evidence>
<dbReference type="STRING" id="448386.A0A2V3IG44"/>
<keyword evidence="6 10" id="KW-0503">Monooxygenase</keyword>
<keyword evidence="2" id="KW-0285">Flavoprotein</keyword>
<dbReference type="InterPro" id="IPR036188">
    <property type="entry name" value="FAD/NAD-bd_sf"/>
</dbReference>
<evidence type="ECO:0000259" key="9">
    <source>
        <dbReference type="Pfam" id="PF01494"/>
    </source>
</evidence>
<evidence type="ECO:0000256" key="4">
    <source>
        <dbReference type="ARBA" id="ARBA00022857"/>
    </source>
</evidence>
<evidence type="ECO:0000256" key="5">
    <source>
        <dbReference type="ARBA" id="ARBA00023002"/>
    </source>
</evidence>
<keyword evidence="3" id="KW-0274">FAD</keyword>
<dbReference type="GO" id="GO:0004502">
    <property type="term" value="F:kynurenine 3-monooxygenase activity"/>
    <property type="evidence" value="ECO:0007669"/>
    <property type="project" value="TreeGrafter"/>
</dbReference>
<dbReference type="Gene3D" id="3.50.50.60">
    <property type="entry name" value="FAD/NAD(P)-binding domain"/>
    <property type="match status" value="1"/>
</dbReference>
<keyword evidence="5" id="KW-0560">Oxidoreductase</keyword>
<dbReference type="GO" id="GO:0070189">
    <property type="term" value="P:kynurenine metabolic process"/>
    <property type="evidence" value="ECO:0007669"/>
    <property type="project" value="TreeGrafter"/>
</dbReference>
<dbReference type="PANTHER" id="PTHR46028">
    <property type="entry name" value="KYNURENINE 3-MONOOXYGENASE"/>
    <property type="match status" value="1"/>
</dbReference>
<feature type="transmembrane region" description="Helical" evidence="8">
    <location>
        <begin position="538"/>
        <end position="559"/>
    </location>
</feature>
<feature type="domain" description="FAD-binding" evidence="9">
    <location>
        <begin position="124"/>
        <end position="521"/>
    </location>
</feature>
<evidence type="ECO:0000256" key="7">
    <source>
        <dbReference type="SAM" id="MobiDB-lite"/>
    </source>
</evidence>
<feature type="transmembrane region" description="Helical" evidence="8">
    <location>
        <begin position="580"/>
        <end position="601"/>
    </location>
</feature>
<keyword evidence="11" id="KW-1185">Reference proteome</keyword>
<dbReference type="Pfam" id="PF01494">
    <property type="entry name" value="FAD_binding_3"/>
    <property type="match status" value="1"/>
</dbReference>
<keyword evidence="8" id="KW-0472">Membrane</keyword>
<dbReference type="InterPro" id="IPR002938">
    <property type="entry name" value="FAD-bd"/>
</dbReference>
<organism evidence="10 11">
    <name type="scientific">Gracilariopsis chorda</name>
    <dbReference type="NCBI Taxonomy" id="448386"/>
    <lineage>
        <taxon>Eukaryota</taxon>
        <taxon>Rhodophyta</taxon>
        <taxon>Florideophyceae</taxon>
        <taxon>Rhodymeniophycidae</taxon>
        <taxon>Gracilariales</taxon>
        <taxon>Gracilariaceae</taxon>
        <taxon>Gracilariopsis</taxon>
    </lineage>
</organism>
<comment type="caution">
    <text evidence="10">The sequence shown here is derived from an EMBL/GenBank/DDBJ whole genome shotgun (WGS) entry which is preliminary data.</text>
</comment>
<dbReference type="EMBL" id="NBIV01000245">
    <property type="protein sequence ID" value="PXF41013.1"/>
    <property type="molecule type" value="Genomic_DNA"/>
</dbReference>
<dbReference type="PANTHER" id="PTHR46028:SF2">
    <property type="entry name" value="KYNURENINE 3-MONOOXYGENASE"/>
    <property type="match status" value="1"/>
</dbReference>
<dbReference type="GO" id="GO:0071949">
    <property type="term" value="F:FAD binding"/>
    <property type="evidence" value="ECO:0007669"/>
    <property type="project" value="InterPro"/>
</dbReference>
<keyword evidence="8" id="KW-1133">Transmembrane helix</keyword>
<evidence type="ECO:0000256" key="3">
    <source>
        <dbReference type="ARBA" id="ARBA00022827"/>
    </source>
</evidence>
<keyword evidence="8" id="KW-0812">Transmembrane</keyword>
<dbReference type="AlphaFoldDB" id="A0A2V3IG44"/>
<dbReference type="Proteomes" id="UP000247409">
    <property type="component" value="Unassembled WGS sequence"/>
</dbReference>
<gene>
    <name evidence="10" type="ORF">BWQ96_09272</name>
</gene>
<evidence type="ECO:0000256" key="2">
    <source>
        <dbReference type="ARBA" id="ARBA00022630"/>
    </source>
</evidence>
<evidence type="ECO:0000313" key="11">
    <source>
        <dbReference type="Proteomes" id="UP000247409"/>
    </source>
</evidence>
<protein>
    <submittedName>
        <fullName evidence="10">Kynurenine 3-monooxygenase</fullName>
    </submittedName>
</protein>
<accession>A0A2V3IG44</accession>
<evidence type="ECO:0000256" key="1">
    <source>
        <dbReference type="ARBA" id="ARBA00001974"/>
    </source>
</evidence>
<keyword evidence="4" id="KW-0521">NADP</keyword>
<comment type="cofactor">
    <cofactor evidence="1">
        <name>FAD</name>
        <dbReference type="ChEBI" id="CHEBI:57692"/>
    </cofactor>
</comment>
<dbReference type="SUPFAM" id="SSF51905">
    <property type="entry name" value="FAD/NAD(P)-binding domain"/>
    <property type="match status" value="1"/>
</dbReference>